<dbReference type="Proteomes" id="UP000006663">
    <property type="component" value="Plasmid pHBOR03"/>
</dbReference>
<sequence>MVVELSQYPYYDEEVKFIRYSNDALFELSKEMAPSPMISHTDIQSWYSENSDTDRVP</sequence>
<evidence type="ECO:0000313" key="1">
    <source>
        <dbReference type="EMBL" id="ADQ69209.1"/>
    </source>
</evidence>
<keyword evidence="2" id="KW-1185">Reference proteome</keyword>
<protein>
    <submittedName>
        <fullName evidence="1">Uncharacterized protein</fullName>
    </submittedName>
</protein>
<geneLocation type="plasmid" evidence="1 2">
    <name>pHBOR03</name>
</geneLocation>
<accession>E4NVY9</accession>
<dbReference type="AlphaFoldDB" id="E4NVY9"/>
<evidence type="ECO:0000313" key="2">
    <source>
        <dbReference type="Proteomes" id="UP000006663"/>
    </source>
</evidence>
<gene>
    <name evidence="1" type="ordered locus">Hbor_38950</name>
</gene>
<dbReference type="EMBL" id="CP001693">
    <property type="protein sequence ID" value="ADQ69209.1"/>
    <property type="molecule type" value="Genomic_DNA"/>
</dbReference>
<name>E4NVY9_HALBP</name>
<reference evidence="2" key="1">
    <citation type="journal article" date="2009" name="Stand. Genomic Sci.">
        <title>Complete genome sequence of Halogeometricum borinquense type strain (PR3).</title>
        <authorList>
            <person name="Malfatti S."/>
            <person name="Tindall B.J."/>
            <person name="Schneider S."/>
            <person name="Fahnrich R."/>
            <person name="Lapidus A."/>
            <person name="Labuttii K."/>
            <person name="Copeland A."/>
            <person name="Glavina Del Rio T."/>
            <person name="Nolan M."/>
            <person name="Chen F."/>
            <person name="Lucas S."/>
            <person name="Tice H."/>
            <person name="Cheng J.F."/>
            <person name="Bruce D."/>
            <person name="Goodwin L."/>
            <person name="Pitluck S."/>
            <person name="Anderson I."/>
            <person name="Pati A."/>
            <person name="Ivanova N."/>
            <person name="Mavromatis K."/>
            <person name="Chen A."/>
            <person name="Palaniappan K."/>
            <person name="D'haeseleer P."/>
            <person name="Goker M."/>
            <person name="Bristow J."/>
            <person name="Eisen J.A."/>
            <person name="Markowitz V."/>
            <person name="Hugenholtz P."/>
            <person name="Kyrpides N.C."/>
            <person name="Klenk H.P."/>
            <person name="Chain P."/>
        </authorList>
    </citation>
    <scope>NUCLEOTIDE SEQUENCE [LARGE SCALE GENOMIC DNA]</scope>
    <source>
        <strain evidence="2">ATCC 700274 / DSM 11551 / JCM 10706 / KCTC 4070 / PR3</strain>
        <plasmid evidence="2">pHBOR03</plasmid>
    </source>
</reference>
<keyword evidence="1" id="KW-0614">Plasmid</keyword>
<dbReference type="KEGG" id="hbo:Hbor_38950"/>
<dbReference type="HOGENOM" id="CLU_2985542_0_0_2"/>
<proteinExistence type="predicted"/>
<organism evidence="1 2">
    <name type="scientific">Halogeometricum borinquense (strain ATCC 700274 / DSM 11551 / JCM 10706 / KCTC 4070 / PR3)</name>
    <dbReference type="NCBI Taxonomy" id="469382"/>
    <lineage>
        <taxon>Archaea</taxon>
        <taxon>Methanobacteriati</taxon>
        <taxon>Methanobacteriota</taxon>
        <taxon>Stenosarchaea group</taxon>
        <taxon>Halobacteria</taxon>
        <taxon>Halobacteriales</taxon>
        <taxon>Haloferacaceae</taxon>
        <taxon>Halogeometricum</taxon>
    </lineage>
</organism>